<dbReference type="SUPFAM" id="SSF46689">
    <property type="entry name" value="Homeodomain-like"/>
    <property type="match status" value="1"/>
</dbReference>
<keyword evidence="1 2" id="KW-0238">DNA-binding</keyword>
<reference evidence="5" key="1">
    <citation type="journal article" date="2019" name="Int. J. Syst. Evol. Microbiol.">
        <title>The Global Catalogue of Microorganisms (GCM) 10K type strain sequencing project: providing services to taxonomists for standard genome sequencing and annotation.</title>
        <authorList>
            <consortium name="The Broad Institute Genomics Platform"/>
            <consortium name="The Broad Institute Genome Sequencing Center for Infectious Disease"/>
            <person name="Wu L."/>
            <person name="Ma J."/>
        </authorList>
    </citation>
    <scope>NUCLEOTIDE SEQUENCE [LARGE SCALE GENOMIC DNA]</scope>
    <source>
        <strain evidence="5">CCUG 57113</strain>
    </source>
</reference>
<name>A0ABW0LQR3_9BACL</name>
<dbReference type="InterPro" id="IPR001647">
    <property type="entry name" value="HTH_TetR"/>
</dbReference>
<organism evidence="4 5">
    <name type="scientific">Cohnella suwonensis</name>
    <dbReference type="NCBI Taxonomy" id="696072"/>
    <lineage>
        <taxon>Bacteria</taxon>
        <taxon>Bacillati</taxon>
        <taxon>Bacillota</taxon>
        <taxon>Bacilli</taxon>
        <taxon>Bacillales</taxon>
        <taxon>Paenibacillaceae</taxon>
        <taxon>Cohnella</taxon>
    </lineage>
</organism>
<evidence type="ECO:0000313" key="4">
    <source>
        <dbReference type="EMBL" id="MFC5468223.1"/>
    </source>
</evidence>
<keyword evidence="5" id="KW-1185">Reference proteome</keyword>
<dbReference type="PROSITE" id="PS50977">
    <property type="entry name" value="HTH_TETR_2"/>
    <property type="match status" value="1"/>
</dbReference>
<dbReference type="PANTHER" id="PTHR43479">
    <property type="entry name" value="ACREF/ENVCD OPERON REPRESSOR-RELATED"/>
    <property type="match status" value="1"/>
</dbReference>
<dbReference type="Proteomes" id="UP001596105">
    <property type="component" value="Unassembled WGS sequence"/>
</dbReference>
<gene>
    <name evidence="4" type="ORF">ACFPPD_05785</name>
</gene>
<accession>A0ABW0LQR3</accession>
<dbReference type="InterPro" id="IPR009057">
    <property type="entry name" value="Homeodomain-like_sf"/>
</dbReference>
<dbReference type="RefSeq" id="WP_209746689.1">
    <property type="nucleotide sequence ID" value="NZ_JBHSMH010000007.1"/>
</dbReference>
<dbReference type="Pfam" id="PF00440">
    <property type="entry name" value="TetR_N"/>
    <property type="match status" value="1"/>
</dbReference>
<dbReference type="Gene3D" id="1.10.357.10">
    <property type="entry name" value="Tetracycline Repressor, domain 2"/>
    <property type="match status" value="1"/>
</dbReference>
<dbReference type="PANTHER" id="PTHR43479:SF11">
    <property type="entry name" value="ACREF_ENVCD OPERON REPRESSOR-RELATED"/>
    <property type="match status" value="1"/>
</dbReference>
<feature type="DNA-binding region" description="H-T-H motif" evidence="2">
    <location>
        <begin position="33"/>
        <end position="52"/>
    </location>
</feature>
<proteinExistence type="predicted"/>
<evidence type="ECO:0000259" key="3">
    <source>
        <dbReference type="PROSITE" id="PS50977"/>
    </source>
</evidence>
<dbReference type="InterPro" id="IPR050624">
    <property type="entry name" value="HTH-type_Tx_Regulator"/>
</dbReference>
<evidence type="ECO:0000313" key="5">
    <source>
        <dbReference type="Proteomes" id="UP001596105"/>
    </source>
</evidence>
<dbReference type="PRINTS" id="PR00455">
    <property type="entry name" value="HTHTETR"/>
</dbReference>
<evidence type="ECO:0000256" key="1">
    <source>
        <dbReference type="ARBA" id="ARBA00023125"/>
    </source>
</evidence>
<comment type="caution">
    <text evidence="4">The sequence shown here is derived from an EMBL/GenBank/DDBJ whole genome shotgun (WGS) entry which is preliminary data.</text>
</comment>
<protein>
    <submittedName>
        <fullName evidence="4">TetR/AcrR family transcriptional regulator</fullName>
    </submittedName>
</protein>
<feature type="domain" description="HTH tetR-type" evidence="3">
    <location>
        <begin position="10"/>
        <end position="70"/>
    </location>
</feature>
<sequence>MVSKQELRSEETKRSILAAAGELFGSRGYDAVTMRDIAKQAGCSHTTIYIYFKDKEALLHQLSMPPVQYLIEKMDGLLGQELSPDDKLKAMSLATIEFCLTNRSMYGLVFNTKAGRVDEQSPKLEINQARNKLFGKLESAVKGCLGNELPDERLLLYTRIYFFALYGVIATYTSSEESVEQLMGRLIPTFQETFEVLLIGIRSKAEGPWARTED</sequence>
<dbReference type="EMBL" id="JBHSMH010000007">
    <property type="protein sequence ID" value="MFC5468223.1"/>
    <property type="molecule type" value="Genomic_DNA"/>
</dbReference>
<evidence type="ECO:0000256" key="2">
    <source>
        <dbReference type="PROSITE-ProRule" id="PRU00335"/>
    </source>
</evidence>